<dbReference type="STRING" id="28092.WM40_17480"/>
<reference evidence="6 7" key="1">
    <citation type="submission" date="2015-03" db="EMBL/GenBank/DDBJ databases">
        <title>Draft Genome Sequence of Burkholderia andropogonis type strain ICMP2807, isolated from Sorghum bicolor.</title>
        <authorList>
            <person name="Lopes-Santos L."/>
            <person name="Castro D.B."/>
            <person name="Ottoboni L.M."/>
            <person name="Park D."/>
            <person name="Weirc B.S."/>
            <person name="Destefano S.A."/>
        </authorList>
    </citation>
    <scope>NUCLEOTIDE SEQUENCE [LARGE SCALE GENOMIC DNA]</scope>
    <source>
        <strain evidence="6 7">ICMP2807</strain>
    </source>
</reference>
<feature type="signal peptide" evidence="4">
    <location>
        <begin position="1"/>
        <end position="27"/>
    </location>
</feature>
<dbReference type="GO" id="GO:0030288">
    <property type="term" value="C:outer membrane-bounded periplasmic space"/>
    <property type="evidence" value="ECO:0007669"/>
    <property type="project" value="UniProtKB-ARBA"/>
</dbReference>
<dbReference type="GO" id="GO:0015833">
    <property type="term" value="P:peptide transport"/>
    <property type="evidence" value="ECO:0007669"/>
    <property type="project" value="TreeGrafter"/>
</dbReference>
<dbReference type="Proteomes" id="UP000033618">
    <property type="component" value="Unassembled WGS sequence"/>
</dbReference>
<evidence type="ECO:0000256" key="1">
    <source>
        <dbReference type="ARBA" id="ARBA00005695"/>
    </source>
</evidence>
<evidence type="ECO:0000313" key="7">
    <source>
        <dbReference type="Proteomes" id="UP000033618"/>
    </source>
</evidence>
<accession>A0A0F5JXM8</accession>
<dbReference type="AlphaFoldDB" id="A0A0F5JXM8"/>
<dbReference type="CDD" id="cd08517">
    <property type="entry name" value="PBP2_NikA_DppA_OppA_like_13"/>
    <property type="match status" value="1"/>
</dbReference>
<evidence type="ECO:0000259" key="5">
    <source>
        <dbReference type="Pfam" id="PF00496"/>
    </source>
</evidence>
<proteinExistence type="inferred from homology"/>
<evidence type="ECO:0000313" key="6">
    <source>
        <dbReference type="EMBL" id="KKB62465.1"/>
    </source>
</evidence>
<organism evidence="6 7">
    <name type="scientific">Robbsia andropogonis</name>
    <dbReference type="NCBI Taxonomy" id="28092"/>
    <lineage>
        <taxon>Bacteria</taxon>
        <taxon>Pseudomonadati</taxon>
        <taxon>Pseudomonadota</taxon>
        <taxon>Betaproteobacteria</taxon>
        <taxon>Burkholderiales</taxon>
        <taxon>Burkholderiaceae</taxon>
        <taxon>Robbsia</taxon>
    </lineage>
</organism>
<dbReference type="EMBL" id="LAQU01000020">
    <property type="protein sequence ID" value="KKB62465.1"/>
    <property type="molecule type" value="Genomic_DNA"/>
</dbReference>
<dbReference type="InterPro" id="IPR000914">
    <property type="entry name" value="SBP_5_dom"/>
</dbReference>
<keyword evidence="2" id="KW-0813">Transport</keyword>
<evidence type="ECO:0000256" key="2">
    <source>
        <dbReference type="ARBA" id="ARBA00022448"/>
    </source>
</evidence>
<keyword evidence="7" id="KW-1185">Reference proteome</keyword>
<name>A0A0F5JXM8_9BURK</name>
<dbReference type="PATRIC" id="fig|28092.6.peg.4111"/>
<protein>
    <submittedName>
        <fullName evidence="6">Peptide ABC transporter substrate-binding protein</fullName>
    </submittedName>
</protein>
<evidence type="ECO:0000256" key="4">
    <source>
        <dbReference type="SAM" id="SignalP"/>
    </source>
</evidence>
<dbReference type="Pfam" id="PF00496">
    <property type="entry name" value="SBP_bac_5"/>
    <property type="match status" value="1"/>
</dbReference>
<feature type="chain" id="PRO_5002490213" evidence="4">
    <location>
        <begin position="28"/>
        <end position="540"/>
    </location>
</feature>
<dbReference type="GO" id="GO:1904680">
    <property type="term" value="F:peptide transmembrane transporter activity"/>
    <property type="evidence" value="ECO:0007669"/>
    <property type="project" value="TreeGrafter"/>
</dbReference>
<dbReference type="PANTHER" id="PTHR30290:SF9">
    <property type="entry name" value="OLIGOPEPTIDE-BINDING PROTEIN APPA"/>
    <property type="match status" value="1"/>
</dbReference>
<dbReference type="Gene3D" id="3.40.190.10">
    <property type="entry name" value="Periplasmic binding protein-like II"/>
    <property type="match status" value="1"/>
</dbReference>
<comment type="caution">
    <text evidence="6">The sequence shown here is derived from an EMBL/GenBank/DDBJ whole genome shotgun (WGS) entry which is preliminary data.</text>
</comment>
<evidence type="ECO:0000256" key="3">
    <source>
        <dbReference type="ARBA" id="ARBA00022729"/>
    </source>
</evidence>
<comment type="similarity">
    <text evidence="1">Belongs to the bacterial solute-binding protein 5 family.</text>
</comment>
<dbReference type="GO" id="GO:0043190">
    <property type="term" value="C:ATP-binding cassette (ABC) transporter complex"/>
    <property type="evidence" value="ECO:0007669"/>
    <property type="project" value="InterPro"/>
</dbReference>
<dbReference type="InterPro" id="IPR039424">
    <property type="entry name" value="SBP_5"/>
</dbReference>
<sequence length="540" mass="59816">MEKTFMIRRAAFPVLLSWFLATAPLQAAETGPSSSASVTPQRGGTVTFATASQPTALVSFLETKTDDRDISTKITEGLLRYDPHFVAQPLLAQSWEISADGLRYTFHLRPNVRFSDGEALTSEDVKFSILQQKQRGPRGRITFANVTTVETPDPLTAVLVLTKPAPYLIKALSSAETPIVPRHRYPNPDDPLSSPNTNAPIGTGPYILVNWKRGDCIELRRNPHYWRTGHPYLDRIIIKIIPDASAIATTLESGGADIAENVALPDLDRLGKNPALRVDSTTDAYLNNASFLEFNVENPILAKPEVRHAIAQAVNRDLIVKVVLFGRAQRIDSPVPKVLQSYYDDSTFHYPFDIDAANRLLDQAGYPRKANGERLSLRITYIPGINFAHTADFLRSSLKRIGIAATIIGGDLPTYLKHVYTTRDFDLNINGLGRLYDPSVGVQRIYWSDGVPHPLIWVNASHCQNDEVDRLFSEAAEAVDDNKRAANFREIQRIVGSDLPVLPLASVPTLTVSRTYLHDWVNSVDVLSGDASDAWIDAKK</sequence>
<dbReference type="Gene3D" id="3.10.105.10">
    <property type="entry name" value="Dipeptide-binding Protein, Domain 3"/>
    <property type="match status" value="1"/>
</dbReference>
<feature type="domain" description="Solute-binding protein family 5" evidence="5">
    <location>
        <begin position="88"/>
        <end position="444"/>
    </location>
</feature>
<gene>
    <name evidence="6" type="ORF">WM40_17480</name>
</gene>
<dbReference type="PANTHER" id="PTHR30290">
    <property type="entry name" value="PERIPLASMIC BINDING COMPONENT OF ABC TRANSPORTER"/>
    <property type="match status" value="1"/>
</dbReference>
<dbReference type="PIRSF" id="PIRSF002741">
    <property type="entry name" value="MppA"/>
    <property type="match status" value="1"/>
</dbReference>
<dbReference type="InterPro" id="IPR030678">
    <property type="entry name" value="Peptide/Ni-bd"/>
</dbReference>
<keyword evidence="3 4" id="KW-0732">Signal</keyword>
<dbReference type="SUPFAM" id="SSF53850">
    <property type="entry name" value="Periplasmic binding protein-like II"/>
    <property type="match status" value="1"/>
</dbReference>